<dbReference type="CDD" id="cd10027">
    <property type="entry name" value="UDG-F1-like"/>
    <property type="match status" value="1"/>
</dbReference>
<gene>
    <name evidence="9" type="primary">ung</name>
    <name evidence="13" type="ORF">RsY01_1953</name>
</gene>
<evidence type="ECO:0000256" key="3">
    <source>
        <dbReference type="ARBA" id="ARBA00008184"/>
    </source>
</evidence>
<evidence type="ECO:0000259" key="12">
    <source>
        <dbReference type="SMART" id="SM00986"/>
    </source>
</evidence>
<keyword evidence="14" id="KW-1185">Reference proteome</keyword>
<dbReference type="AlphaFoldDB" id="A0A224XEK1"/>
<keyword evidence="7 9" id="KW-0378">Hydrolase</keyword>
<dbReference type="PANTHER" id="PTHR11264:SF0">
    <property type="entry name" value="URACIL-DNA GLYCOSYLASE"/>
    <property type="match status" value="1"/>
</dbReference>
<comment type="caution">
    <text evidence="13">The sequence shown here is derived from an EMBL/GenBank/DDBJ whole genome shotgun (WGS) entry which is preliminary data.</text>
</comment>
<evidence type="ECO:0000256" key="8">
    <source>
        <dbReference type="ARBA" id="ARBA00023204"/>
    </source>
</evidence>
<name>A0A224XEK1_9LACT</name>
<dbReference type="SUPFAM" id="SSF52141">
    <property type="entry name" value="Uracil-DNA glycosylase-like"/>
    <property type="match status" value="1"/>
</dbReference>
<dbReference type="PROSITE" id="PS00130">
    <property type="entry name" value="U_DNA_GLYCOSYLASE"/>
    <property type="match status" value="1"/>
</dbReference>
<evidence type="ECO:0000313" key="14">
    <source>
        <dbReference type="Proteomes" id="UP000218689"/>
    </source>
</evidence>
<dbReference type="OrthoDB" id="9804372at2"/>
<evidence type="ECO:0000256" key="10">
    <source>
        <dbReference type="PROSITE-ProRule" id="PRU10072"/>
    </source>
</evidence>
<dbReference type="NCBIfam" id="NF003588">
    <property type="entry name" value="PRK05254.1-1"/>
    <property type="match status" value="1"/>
</dbReference>
<dbReference type="GO" id="GO:0005737">
    <property type="term" value="C:cytoplasm"/>
    <property type="evidence" value="ECO:0007669"/>
    <property type="project" value="UniProtKB-SubCell"/>
</dbReference>
<dbReference type="HAMAP" id="MF_00148">
    <property type="entry name" value="UDG"/>
    <property type="match status" value="1"/>
</dbReference>
<dbReference type="Proteomes" id="UP000218689">
    <property type="component" value="Unassembled WGS sequence"/>
</dbReference>
<dbReference type="NCBIfam" id="NF003589">
    <property type="entry name" value="PRK05254.1-2"/>
    <property type="match status" value="1"/>
</dbReference>
<sequence>MKATIQGKWGELLKTELQNDYMRKLSKFIALESQTKHIFPPKPLIFNALNLTDYHDVKVVLLGQDPYHGKGQAMGLSFSVPENFPLPPSLRNIYKEIGEEFATPMQANGDLTSWAKQGVLLLNTALTVEESKANSHAQKGWEIFTDKIISLLNEREQPVVFLLLGRPAQSKTKLITNQQHKIVTAPHPSPLSAYRGFFGSNVFIKVNQALESFDETPIDWLSVIR</sequence>
<dbReference type="PANTHER" id="PTHR11264">
    <property type="entry name" value="URACIL-DNA GLYCOSYLASE"/>
    <property type="match status" value="1"/>
</dbReference>
<comment type="similarity">
    <text evidence="3 9 11">Belongs to the uracil-DNA glycosylase (UDG) superfamily. UNG family.</text>
</comment>
<organism evidence="13 14">
    <name type="scientific">Pseudolactococcus reticulitermitis</name>
    <dbReference type="NCBI Taxonomy" id="2025039"/>
    <lineage>
        <taxon>Bacteria</taxon>
        <taxon>Bacillati</taxon>
        <taxon>Bacillota</taxon>
        <taxon>Bacilli</taxon>
        <taxon>Lactobacillales</taxon>
        <taxon>Streptococcaceae</taxon>
        <taxon>Pseudolactococcus</taxon>
    </lineage>
</organism>
<evidence type="ECO:0000256" key="4">
    <source>
        <dbReference type="ARBA" id="ARBA00012030"/>
    </source>
</evidence>
<evidence type="ECO:0000256" key="6">
    <source>
        <dbReference type="ARBA" id="ARBA00022763"/>
    </source>
</evidence>
<dbReference type="RefSeq" id="WP_094785355.1">
    <property type="nucleotide sequence ID" value="NZ_BEDT01000006.1"/>
</dbReference>
<dbReference type="SMART" id="SM00986">
    <property type="entry name" value="UDG"/>
    <property type="match status" value="1"/>
</dbReference>
<keyword evidence="8 9" id="KW-0234">DNA repair</keyword>
<evidence type="ECO:0000256" key="2">
    <source>
        <dbReference type="ARBA" id="ARBA00002631"/>
    </source>
</evidence>
<dbReference type="EMBL" id="BEDT01000006">
    <property type="protein sequence ID" value="GAX48332.1"/>
    <property type="molecule type" value="Genomic_DNA"/>
</dbReference>
<dbReference type="NCBIfam" id="NF003591">
    <property type="entry name" value="PRK05254.1-4"/>
    <property type="match status" value="1"/>
</dbReference>
<accession>A0A224XEK1</accession>
<dbReference type="GO" id="GO:0097510">
    <property type="term" value="P:base-excision repair, AP site formation via deaminated base removal"/>
    <property type="evidence" value="ECO:0007669"/>
    <property type="project" value="TreeGrafter"/>
</dbReference>
<keyword evidence="6 9" id="KW-0227">DNA damage</keyword>
<dbReference type="FunFam" id="3.40.470.10:FF:000001">
    <property type="entry name" value="Uracil-DNA glycosylase"/>
    <property type="match status" value="1"/>
</dbReference>
<evidence type="ECO:0000256" key="5">
    <source>
        <dbReference type="ARBA" id="ARBA00018429"/>
    </source>
</evidence>
<dbReference type="Pfam" id="PF03167">
    <property type="entry name" value="UDG"/>
    <property type="match status" value="1"/>
</dbReference>
<evidence type="ECO:0000256" key="1">
    <source>
        <dbReference type="ARBA" id="ARBA00001400"/>
    </source>
</evidence>
<keyword evidence="9" id="KW-0963">Cytoplasm</keyword>
<evidence type="ECO:0000256" key="11">
    <source>
        <dbReference type="RuleBase" id="RU003780"/>
    </source>
</evidence>
<feature type="domain" description="Uracil-DNA glycosylase-like" evidence="12">
    <location>
        <begin position="50"/>
        <end position="210"/>
    </location>
</feature>
<feature type="active site" description="Proton acceptor" evidence="9 10">
    <location>
        <position position="65"/>
    </location>
</feature>
<comment type="subcellular location">
    <subcellularLocation>
        <location evidence="9">Cytoplasm</location>
    </subcellularLocation>
</comment>
<dbReference type="Gene3D" id="3.40.470.10">
    <property type="entry name" value="Uracil-DNA glycosylase-like domain"/>
    <property type="match status" value="1"/>
</dbReference>
<dbReference type="EC" id="3.2.2.27" evidence="4 9"/>
<dbReference type="InterPro" id="IPR018085">
    <property type="entry name" value="Ura-DNA_Glyclase_AS"/>
</dbReference>
<dbReference type="NCBIfam" id="TIGR00628">
    <property type="entry name" value="ung"/>
    <property type="match status" value="1"/>
</dbReference>
<reference evidence="14" key="1">
    <citation type="submission" date="2017-08" db="EMBL/GenBank/DDBJ databases">
        <title>Draft genome sequence of Lactococcus sp. strain Rs-Y01, isolated from the gut of the lower termite Reticulitermes speratus.</title>
        <authorList>
            <person name="Ohkuma M."/>
            <person name="Yuki M."/>
        </authorList>
    </citation>
    <scope>NUCLEOTIDE SEQUENCE [LARGE SCALE GENOMIC DNA]</scope>
    <source>
        <strain evidence="14">Rs-Y01</strain>
    </source>
</reference>
<comment type="function">
    <text evidence="2 9 11">Excises uracil residues from the DNA which can arise as a result of misincorporation of dUMP residues by DNA polymerase or due to deamination of cytosine.</text>
</comment>
<protein>
    <recommendedName>
        <fullName evidence="5 9">Uracil-DNA glycosylase</fullName>
        <shortName evidence="9">UDG</shortName>
        <ecNumber evidence="4 9">3.2.2.27</ecNumber>
    </recommendedName>
</protein>
<dbReference type="InterPro" id="IPR002043">
    <property type="entry name" value="UDG_fam1"/>
</dbReference>
<evidence type="ECO:0000256" key="7">
    <source>
        <dbReference type="ARBA" id="ARBA00022801"/>
    </source>
</evidence>
<dbReference type="SMART" id="SM00987">
    <property type="entry name" value="UreE_C"/>
    <property type="match status" value="1"/>
</dbReference>
<proteinExistence type="inferred from homology"/>
<comment type="catalytic activity">
    <reaction evidence="1 9 11">
        <text>Hydrolyzes single-stranded DNA or mismatched double-stranded DNA and polynucleotides, releasing free uracil.</text>
        <dbReference type="EC" id="3.2.2.27"/>
    </reaction>
</comment>
<dbReference type="InterPro" id="IPR005122">
    <property type="entry name" value="Uracil-DNA_glycosylase-like"/>
</dbReference>
<evidence type="ECO:0000313" key="13">
    <source>
        <dbReference type="EMBL" id="GAX48332.1"/>
    </source>
</evidence>
<dbReference type="InterPro" id="IPR036895">
    <property type="entry name" value="Uracil-DNA_glycosylase-like_sf"/>
</dbReference>
<evidence type="ECO:0000256" key="9">
    <source>
        <dbReference type="HAMAP-Rule" id="MF_00148"/>
    </source>
</evidence>
<dbReference type="GO" id="GO:0004844">
    <property type="term" value="F:uracil DNA N-glycosylase activity"/>
    <property type="evidence" value="ECO:0007669"/>
    <property type="project" value="UniProtKB-UniRule"/>
</dbReference>
<dbReference type="NCBIfam" id="NF003592">
    <property type="entry name" value="PRK05254.1-5"/>
    <property type="match status" value="1"/>
</dbReference>